<keyword evidence="4" id="KW-1185">Reference proteome</keyword>
<protein>
    <submittedName>
        <fullName evidence="3">Uncharacterized protein</fullName>
    </submittedName>
</protein>
<name>A0A2U2PBQ5_9SPHI</name>
<feature type="chain" id="PRO_5015494828" evidence="2">
    <location>
        <begin position="27"/>
        <end position="235"/>
    </location>
</feature>
<feature type="signal peptide" evidence="2">
    <location>
        <begin position="1"/>
        <end position="26"/>
    </location>
</feature>
<dbReference type="Proteomes" id="UP000245647">
    <property type="component" value="Unassembled WGS sequence"/>
</dbReference>
<accession>A0A2U2PBQ5</accession>
<evidence type="ECO:0000256" key="1">
    <source>
        <dbReference type="SAM" id="MobiDB-lite"/>
    </source>
</evidence>
<dbReference type="EMBL" id="QEAS01000020">
    <property type="protein sequence ID" value="PWG78790.1"/>
    <property type="molecule type" value="Genomic_DNA"/>
</dbReference>
<reference evidence="3 4" key="1">
    <citation type="submission" date="2018-04" db="EMBL/GenBank/DDBJ databases">
        <title>Pedobacter chongqingensis sp. nov., isolated from a rottenly hemp rope.</title>
        <authorList>
            <person name="Cai Y."/>
        </authorList>
    </citation>
    <scope>NUCLEOTIDE SEQUENCE [LARGE SCALE GENOMIC DNA]</scope>
    <source>
        <strain evidence="3 4">FJ4-8</strain>
    </source>
</reference>
<feature type="region of interest" description="Disordered" evidence="1">
    <location>
        <begin position="192"/>
        <end position="235"/>
    </location>
</feature>
<dbReference type="AlphaFoldDB" id="A0A2U2PBQ5"/>
<proteinExistence type="predicted"/>
<evidence type="ECO:0000313" key="3">
    <source>
        <dbReference type="EMBL" id="PWG78790.1"/>
    </source>
</evidence>
<keyword evidence="2" id="KW-0732">Signal</keyword>
<gene>
    <name evidence="3" type="ORF">DDR33_20395</name>
</gene>
<sequence>MNVMIKRLIFCALAFISLLGPAFAQAGSEPVRIGKLELKKRQEYRISGRDSLTSIVIDTLIMGDKSSIDFLNKKKVNLLIKYAVIGRECIIRGSDGRNNGTDIVLSVNFAALNGLVIQVPGLDAKMSNRKHDNGNGGKVLINYLSSGVKPQMSDPRQTAFIGINNRAGGYLTNAQTDLYTIYSQLNSGVPGRPLSQLPQGRVYSGGTGRAGKSDIRGVNELAVSPADQKSSPENF</sequence>
<organism evidence="3 4">
    <name type="scientific">Pararcticibacter amylolyticus</name>
    <dbReference type="NCBI Taxonomy" id="2173175"/>
    <lineage>
        <taxon>Bacteria</taxon>
        <taxon>Pseudomonadati</taxon>
        <taxon>Bacteroidota</taxon>
        <taxon>Sphingobacteriia</taxon>
        <taxon>Sphingobacteriales</taxon>
        <taxon>Sphingobacteriaceae</taxon>
        <taxon>Pararcticibacter</taxon>
    </lineage>
</organism>
<evidence type="ECO:0000313" key="4">
    <source>
        <dbReference type="Proteomes" id="UP000245647"/>
    </source>
</evidence>
<comment type="caution">
    <text evidence="3">The sequence shown here is derived from an EMBL/GenBank/DDBJ whole genome shotgun (WGS) entry which is preliminary data.</text>
</comment>
<evidence type="ECO:0000256" key="2">
    <source>
        <dbReference type="SAM" id="SignalP"/>
    </source>
</evidence>